<feature type="transmembrane region" description="Helical" evidence="4">
    <location>
        <begin position="86"/>
        <end position="105"/>
    </location>
</feature>
<dbReference type="Proteomes" id="UP000199600">
    <property type="component" value="Unassembled WGS sequence"/>
</dbReference>
<keyword evidence="6" id="KW-1185">Reference proteome</keyword>
<accession>A0A1A8XRC1</accession>
<evidence type="ECO:0000313" key="5">
    <source>
        <dbReference type="EMBL" id="SBT07675.1"/>
    </source>
</evidence>
<feature type="transmembrane region" description="Helical" evidence="4">
    <location>
        <begin position="149"/>
        <end position="173"/>
    </location>
</feature>
<feature type="transmembrane region" description="Helical" evidence="4">
    <location>
        <begin position="179"/>
        <end position="198"/>
    </location>
</feature>
<dbReference type="SUPFAM" id="SSF103473">
    <property type="entry name" value="MFS general substrate transporter"/>
    <property type="match status" value="1"/>
</dbReference>
<keyword evidence="2 4" id="KW-1133">Transmembrane helix</keyword>
<evidence type="ECO:0000256" key="3">
    <source>
        <dbReference type="ARBA" id="ARBA00023136"/>
    </source>
</evidence>
<feature type="transmembrane region" description="Helical" evidence="4">
    <location>
        <begin position="20"/>
        <end position="38"/>
    </location>
</feature>
<feature type="transmembrane region" description="Helical" evidence="4">
    <location>
        <begin position="277"/>
        <end position="298"/>
    </location>
</feature>
<feature type="transmembrane region" description="Helical" evidence="4">
    <location>
        <begin position="58"/>
        <end position="79"/>
    </location>
</feature>
<dbReference type="InterPro" id="IPR011701">
    <property type="entry name" value="MFS"/>
</dbReference>
<evidence type="ECO:0000256" key="1">
    <source>
        <dbReference type="ARBA" id="ARBA00022692"/>
    </source>
</evidence>
<dbReference type="Gene3D" id="1.20.1250.20">
    <property type="entry name" value="MFS general substrate transporter like domains"/>
    <property type="match status" value="1"/>
</dbReference>
<dbReference type="AlphaFoldDB" id="A0A1A8XRC1"/>
<name>A0A1A8XRC1_9RHOO</name>
<feature type="transmembrane region" description="Helical" evidence="4">
    <location>
        <begin position="237"/>
        <end position="257"/>
    </location>
</feature>
<sequence>MVHSLQRILARACDIETNEVRSTLASFGLVLILMGSYYILRPVRDAMASNWTDAEVSWLWTCTFICSTLAVSLYGAAVARVSIHRLVPSVYALFAASFALFYLGTQTLVEQELLDKTFYVWVSLFSLFHISVFWSFMADTFSRPQATRLFGFIGAGASIGGIGGPALATLLVGDLGTDPLLLVAAALVALAPPLVIWLQQLKRSDLHNEKHSANSAAFDNIGGGALAGFSEFLQSRYLLMIGLFIFFYTFIGSFAYFELKNLLVDYDGAARTQIWASMDLVVNIFTVVVGAFATGRIAKHLGLPFTLASIPVLMFGGMLMLAVTPVVAVAVAMQIVRRIGNYAISRPAREILFTAVDRETRFKAKPVIDIVIYRGGDMLNAWAFTALTQGLGLGMAAVAVVGAGVAVLWAATGAYLGRQFNIMRSEEEDAANSSPAVK</sequence>
<evidence type="ECO:0000256" key="4">
    <source>
        <dbReference type="SAM" id="Phobius"/>
    </source>
</evidence>
<evidence type="ECO:0008006" key="7">
    <source>
        <dbReference type="Google" id="ProtNLM"/>
    </source>
</evidence>
<organism evidence="5 6">
    <name type="scientific">Candidatus Propionivibrio aalborgensis</name>
    <dbReference type="NCBI Taxonomy" id="1860101"/>
    <lineage>
        <taxon>Bacteria</taxon>
        <taxon>Pseudomonadati</taxon>
        <taxon>Pseudomonadota</taxon>
        <taxon>Betaproteobacteria</taxon>
        <taxon>Rhodocyclales</taxon>
        <taxon>Rhodocyclaceae</taxon>
        <taxon>Propionivibrio</taxon>
    </lineage>
</organism>
<dbReference type="PANTHER" id="PTHR43596:SF1">
    <property type="entry name" value="ADP,ATP CARRIER PROTEIN"/>
    <property type="match status" value="1"/>
</dbReference>
<gene>
    <name evidence="5" type="ORF">PROAA_230013</name>
</gene>
<dbReference type="GO" id="GO:0022857">
    <property type="term" value="F:transmembrane transporter activity"/>
    <property type="evidence" value="ECO:0007669"/>
    <property type="project" value="InterPro"/>
</dbReference>
<evidence type="ECO:0000313" key="6">
    <source>
        <dbReference type="Proteomes" id="UP000199600"/>
    </source>
</evidence>
<dbReference type="Pfam" id="PF07690">
    <property type="entry name" value="MFS_1"/>
    <property type="match status" value="1"/>
</dbReference>
<dbReference type="EMBL" id="FLQY01000146">
    <property type="protein sequence ID" value="SBT07675.1"/>
    <property type="molecule type" value="Genomic_DNA"/>
</dbReference>
<reference evidence="5 6" key="1">
    <citation type="submission" date="2016-06" db="EMBL/GenBank/DDBJ databases">
        <authorList>
            <person name="Kjaerup R.B."/>
            <person name="Dalgaard T.S."/>
            <person name="Juul-Madsen H.R."/>
        </authorList>
    </citation>
    <scope>NUCLEOTIDE SEQUENCE [LARGE SCALE GENOMIC DNA]</scope>
    <source>
        <strain evidence="5">2</strain>
    </source>
</reference>
<dbReference type="PANTHER" id="PTHR43596">
    <property type="entry name" value="ADP,ATP CARRIER PROTEIN"/>
    <property type="match status" value="1"/>
</dbReference>
<evidence type="ECO:0000256" key="2">
    <source>
        <dbReference type="ARBA" id="ARBA00022989"/>
    </source>
</evidence>
<feature type="transmembrane region" description="Helical" evidence="4">
    <location>
        <begin position="391"/>
        <end position="416"/>
    </location>
</feature>
<protein>
    <recommendedName>
        <fullName evidence="7">MFS transporter</fullName>
    </recommendedName>
</protein>
<proteinExistence type="predicted"/>
<feature type="transmembrane region" description="Helical" evidence="4">
    <location>
        <begin position="310"/>
        <end position="336"/>
    </location>
</feature>
<feature type="transmembrane region" description="Helical" evidence="4">
    <location>
        <begin position="117"/>
        <end position="137"/>
    </location>
</feature>
<dbReference type="InterPro" id="IPR036259">
    <property type="entry name" value="MFS_trans_sf"/>
</dbReference>
<keyword evidence="3 4" id="KW-0472">Membrane</keyword>
<keyword evidence="1 4" id="KW-0812">Transmembrane</keyword>